<protein>
    <submittedName>
        <fullName evidence="1">Uncharacterized protein</fullName>
    </submittedName>
</protein>
<evidence type="ECO:0000313" key="1">
    <source>
        <dbReference type="EMBL" id="KKK72363.1"/>
    </source>
</evidence>
<accession>A0A0F8XTX2</accession>
<sequence length="210" mass="24110">MSIHIKVNTLDEIFVNVFDGLVDGHYMDIQIRPSVFTYNNMYLSKTCNYKLDMGMVGLTPTRWPRLINDYVDRNKLAAWFPKLKALNRGREMLFAFNEVKPVVREKMSNYNYGACLLGITYRAYPPKVTLFSRATNWAQIGALDLGLAGSFAWHIADYMGNITRDEIEFAWLNSNTYLMAITTLPFLVSHGRLLEVLDGDFPISRDTRTS</sequence>
<comment type="caution">
    <text evidence="1">The sequence shown here is derived from an EMBL/GenBank/DDBJ whole genome shotgun (WGS) entry which is preliminary data.</text>
</comment>
<organism evidence="1">
    <name type="scientific">marine sediment metagenome</name>
    <dbReference type="NCBI Taxonomy" id="412755"/>
    <lineage>
        <taxon>unclassified sequences</taxon>
        <taxon>metagenomes</taxon>
        <taxon>ecological metagenomes</taxon>
    </lineage>
</organism>
<reference evidence="1" key="1">
    <citation type="journal article" date="2015" name="Nature">
        <title>Complex archaea that bridge the gap between prokaryotes and eukaryotes.</title>
        <authorList>
            <person name="Spang A."/>
            <person name="Saw J.H."/>
            <person name="Jorgensen S.L."/>
            <person name="Zaremba-Niedzwiedzka K."/>
            <person name="Martijn J."/>
            <person name="Lind A.E."/>
            <person name="van Eijk R."/>
            <person name="Schleper C."/>
            <person name="Guy L."/>
            <person name="Ettema T.J."/>
        </authorList>
    </citation>
    <scope>NUCLEOTIDE SEQUENCE</scope>
</reference>
<proteinExistence type="predicted"/>
<dbReference type="EMBL" id="LAZR01057292">
    <property type="protein sequence ID" value="KKK72363.1"/>
    <property type="molecule type" value="Genomic_DNA"/>
</dbReference>
<gene>
    <name evidence="1" type="ORF">LCGC14_2904620</name>
</gene>
<name>A0A0F8XTX2_9ZZZZ</name>
<dbReference type="AlphaFoldDB" id="A0A0F8XTX2"/>